<keyword evidence="1" id="KW-0677">Repeat</keyword>
<reference evidence="3" key="2">
    <citation type="journal article" date="2014" name="ISME J.">
        <title>Microbial stratification in low pH oxic and suboxic macroscopic growths along an acid mine drainage.</title>
        <authorList>
            <person name="Mendez-Garcia C."/>
            <person name="Mesa V."/>
            <person name="Sprenger R.R."/>
            <person name="Richter M."/>
            <person name="Diez M.S."/>
            <person name="Solano J."/>
            <person name="Bargiela R."/>
            <person name="Golyshina O.V."/>
            <person name="Manteca A."/>
            <person name="Ramos J.L."/>
            <person name="Gallego J.R."/>
            <person name="Llorente I."/>
            <person name="Martins Dos Santos V.A."/>
            <person name="Jensen O.N."/>
            <person name="Pelaez A.I."/>
            <person name="Sanchez J."/>
            <person name="Ferrer M."/>
        </authorList>
    </citation>
    <scope>NUCLEOTIDE SEQUENCE</scope>
</reference>
<dbReference type="Pfam" id="PF25023">
    <property type="entry name" value="TEN_YD-shell"/>
    <property type="match status" value="1"/>
</dbReference>
<protein>
    <submittedName>
        <fullName evidence="3">Rhs family protein</fullName>
    </submittedName>
</protein>
<reference evidence="3" key="1">
    <citation type="submission" date="2013-08" db="EMBL/GenBank/DDBJ databases">
        <authorList>
            <person name="Mendez C."/>
            <person name="Richter M."/>
            <person name="Ferrer M."/>
            <person name="Sanchez J."/>
        </authorList>
    </citation>
    <scope>NUCLEOTIDE SEQUENCE</scope>
</reference>
<sequence>MLQLNRYPYLLLLPRPSVTYLVSDPEGVRLTFDSSGTVTGEASYSAYGNVIAGGLLNITPFGYAGGYTDPTGLIYLVNRYYDPSTGQFLSVDPLVSLTDQPYAVCRE</sequence>
<feature type="domain" description="Teneurin-like YD-shell" evidence="2">
    <location>
        <begin position="20"/>
        <end position="92"/>
    </location>
</feature>
<dbReference type="InterPro" id="IPR056823">
    <property type="entry name" value="TEN-like_YD-shell"/>
</dbReference>
<evidence type="ECO:0000256" key="1">
    <source>
        <dbReference type="ARBA" id="ARBA00022737"/>
    </source>
</evidence>
<evidence type="ECO:0000313" key="3">
    <source>
        <dbReference type="EMBL" id="EQD70928.1"/>
    </source>
</evidence>
<proteinExistence type="predicted"/>
<organism evidence="3">
    <name type="scientific">mine drainage metagenome</name>
    <dbReference type="NCBI Taxonomy" id="410659"/>
    <lineage>
        <taxon>unclassified sequences</taxon>
        <taxon>metagenomes</taxon>
        <taxon>ecological metagenomes</taxon>
    </lineage>
</organism>
<gene>
    <name evidence="3" type="ORF">B1A_06049</name>
</gene>
<dbReference type="Gene3D" id="2.180.10.10">
    <property type="entry name" value="RHS repeat-associated core"/>
    <property type="match status" value="1"/>
</dbReference>
<dbReference type="NCBIfam" id="TIGR03696">
    <property type="entry name" value="Rhs_assc_core"/>
    <property type="match status" value="1"/>
</dbReference>
<comment type="caution">
    <text evidence="3">The sequence shown here is derived from an EMBL/GenBank/DDBJ whole genome shotgun (WGS) entry which is preliminary data.</text>
</comment>
<dbReference type="EMBL" id="AUZX01004403">
    <property type="protein sequence ID" value="EQD70928.1"/>
    <property type="molecule type" value="Genomic_DNA"/>
</dbReference>
<name>T1BQR7_9ZZZZ</name>
<accession>T1BQR7</accession>
<evidence type="ECO:0000259" key="2">
    <source>
        <dbReference type="Pfam" id="PF25023"/>
    </source>
</evidence>
<dbReference type="InterPro" id="IPR022385">
    <property type="entry name" value="Rhs_assc_core"/>
</dbReference>
<dbReference type="AlphaFoldDB" id="T1BQR7"/>